<name>A0A1I6FYU9_9EURY</name>
<dbReference type="AlphaFoldDB" id="A0A1I6FYU9"/>
<dbReference type="EMBL" id="FOYT01000001">
    <property type="protein sequence ID" value="SFR35119.1"/>
    <property type="molecule type" value="Genomic_DNA"/>
</dbReference>
<dbReference type="RefSeq" id="WP_089803943.1">
    <property type="nucleotide sequence ID" value="NZ_FOYT01000001.1"/>
</dbReference>
<dbReference type="Proteomes" id="UP000198531">
    <property type="component" value="Unassembled WGS sequence"/>
</dbReference>
<dbReference type="PANTHER" id="PTHR46268:SF15">
    <property type="entry name" value="UNIVERSAL STRESS PROTEIN HP_0031"/>
    <property type="match status" value="1"/>
</dbReference>
<protein>
    <submittedName>
        <fullName evidence="3">Nucleotide-binding universal stress protein, UspA family</fullName>
    </submittedName>
</protein>
<keyword evidence="4" id="KW-1185">Reference proteome</keyword>
<proteinExistence type="inferred from homology"/>
<evidence type="ECO:0000313" key="4">
    <source>
        <dbReference type="Proteomes" id="UP000198531"/>
    </source>
</evidence>
<gene>
    <name evidence="3" type="ORF">SAMN04487947_0269</name>
</gene>
<organism evidence="3 4">
    <name type="scientific">Halogeometricum rufum</name>
    <dbReference type="NCBI Taxonomy" id="553469"/>
    <lineage>
        <taxon>Archaea</taxon>
        <taxon>Methanobacteriati</taxon>
        <taxon>Methanobacteriota</taxon>
        <taxon>Stenosarchaea group</taxon>
        <taxon>Halobacteria</taxon>
        <taxon>Halobacteriales</taxon>
        <taxon>Haloferacaceae</taxon>
        <taxon>Halogeometricum</taxon>
    </lineage>
</organism>
<dbReference type="PRINTS" id="PR01438">
    <property type="entry name" value="UNVRSLSTRESS"/>
</dbReference>
<accession>A0A1I6FYU9</accession>
<comment type="similarity">
    <text evidence="1">Belongs to the universal stress protein A family.</text>
</comment>
<dbReference type="InterPro" id="IPR014729">
    <property type="entry name" value="Rossmann-like_a/b/a_fold"/>
</dbReference>
<reference evidence="4" key="1">
    <citation type="submission" date="2016-10" db="EMBL/GenBank/DDBJ databases">
        <authorList>
            <person name="Varghese N."/>
            <person name="Submissions S."/>
        </authorList>
    </citation>
    <scope>NUCLEOTIDE SEQUENCE [LARGE SCALE GENOMIC DNA]</scope>
    <source>
        <strain evidence="4">CGMCC 1.7736</strain>
    </source>
</reference>
<dbReference type="STRING" id="553469.SAMN04487947_0269"/>
<dbReference type="Gene3D" id="3.40.50.620">
    <property type="entry name" value="HUPs"/>
    <property type="match status" value="1"/>
</dbReference>
<evidence type="ECO:0000256" key="1">
    <source>
        <dbReference type="ARBA" id="ARBA00008791"/>
    </source>
</evidence>
<dbReference type="PANTHER" id="PTHR46268">
    <property type="entry name" value="STRESS RESPONSE PROTEIN NHAX"/>
    <property type="match status" value="1"/>
</dbReference>
<evidence type="ECO:0000313" key="3">
    <source>
        <dbReference type="EMBL" id="SFR35119.1"/>
    </source>
</evidence>
<evidence type="ECO:0000259" key="2">
    <source>
        <dbReference type="Pfam" id="PF00582"/>
    </source>
</evidence>
<dbReference type="OrthoDB" id="14880at2157"/>
<feature type="domain" description="UspA" evidence="2">
    <location>
        <begin position="2"/>
        <end position="143"/>
    </location>
</feature>
<dbReference type="CDD" id="cd00293">
    <property type="entry name" value="USP-like"/>
    <property type="match status" value="1"/>
</dbReference>
<dbReference type="InterPro" id="IPR006015">
    <property type="entry name" value="Universal_stress_UspA"/>
</dbReference>
<dbReference type="SUPFAM" id="SSF52402">
    <property type="entry name" value="Adenine nucleotide alpha hydrolases-like"/>
    <property type="match status" value="1"/>
</dbReference>
<dbReference type="InterPro" id="IPR006016">
    <property type="entry name" value="UspA"/>
</dbReference>
<sequence>MRFLVATDGSAEADAAVRYAAKHAIALDATLEIVHVLTPETELVGGEIVLPGGDKAVKMGEEALREAQELTADVAEATGGGPPVETRLLTGAPADAVVEYADEADADAIYVGHRGLSEERELVVGSVAKSVVDKASVPVTVIR</sequence>
<dbReference type="Pfam" id="PF00582">
    <property type="entry name" value="Usp"/>
    <property type="match status" value="1"/>
</dbReference>